<dbReference type="EMBL" id="CAXIEN010000193">
    <property type="protein sequence ID" value="CAL1285647.1"/>
    <property type="molecule type" value="Genomic_DNA"/>
</dbReference>
<dbReference type="EMBL" id="CAXIEN010000193">
    <property type="protein sequence ID" value="CAL1285648.1"/>
    <property type="molecule type" value="Genomic_DNA"/>
</dbReference>
<proteinExistence type="predicted"/>
<organism evidence="1 2">
    <name type="scientific">Larinioides sclopetarius</name>
    <dbReference type="NCBI Taxonomy" id="280406"/>
    <lineage>
        <taxon>Eukaryota</taxon>
        <taxon>Metazoa</taxon>
        <taxon>Ecdysozoa</taxon>
        <taxon>Arthropoda</taxon>
        <taxon>Chelicerata</taxon>
        <taxon>Arachnida</taxon>
        <taxon>Araneae</taxon>
        <taxon>Araneomorphae</taxon>
        <taxon>Entelegynae</taxon>
        <taxon>Araneoidea</taxon>
        <taxon>Araneidae</taxon>
        <taxon>Larinioides</taxon>
    </lineage>
</organism>
<sequence length="185" mass="20588">MSKILGFGHFLTALRTPPPHLQVLDEEPRSFLNTRYRSSIRSSDLVLEESSDPGRSKIPVSSSDLGMSKILGFGHFLTALRTPPPHLQVLDEEPRSFLNTRYRSSIRSSDLVLEESSDPGRSKIPVSSSDPGMSKILGFGHFLTALRTPPPHLQVLDEEPRSFLNTRYRSSTKSVELCLGKATSR</sequence>
<keyword evidence="2" id="KW-1185">Reference proteome</keyword>
<name>A0AAV2AS65_9ARAC</name>
<protein>
    <submittedName>
        <fullName evidence="1">Uncharacterized protein</fullName>
    </submittedName>
</protein>
<evidence type="ECO:0000313" key="2">
    <source>
        <dbReference type="Proteomes" id="UP001497382"/>
    </source>
</evidence>
<gene>
    <name evidence="1" type="ORF">LARSCL_LOCUS13834</name>
</gene>
<comment type="caution">
    <text evidence="1">The sequence shown here is derived from an EMBL/GenBank/DDBJ whole genome shotgun (WGS) entry which is preliminary data.</text>
</comment>
<reference evidence="1 2" key="1">
    <citation type="submission" date="2024-04" db="EMBL/GenBank/DDBJ databases">
        <authorList>
            <person name="Rising A."/>
            <person name="Reimegard J."/>
            <person name="Sonavane S."/>
            <person name="Akerstrom W."/>
            <person name="Nylinder S."/>
            <person name="Hedman E."/>
            <person name="Kallberg Y."/>
        </authorList>
    </citation>
    <scope>NUCLEOTIDE SEQUENCE [LARGE SCALE GENOMIC DNA]</scope>
</reference>
<dbReference type="Proteomes" id="UP001497382">
    <property type="component" value="Unassembled WGS sequence"/>
</dbReference>
<accession>A0AAV2AS65</accession>
<dbReference type="AlphaFoldDB" id="A0AAV2AS65"/>
<evidence type="ECO:0000313" key="1">
    <source>
        <dbReference type="EMBL" id="CAL1285648.1"/>
    </source>
</evidence>